<accession>A0ABN9XWU0</accession>
<feature type="region of interest" description="Disordered" evidence="1">
    <location>
        <begin position="292"/>
        <end position="313"/>
    </location>
</feature>
<keyword evidence="4" id="KW-1185">Reference proteome</keyword>
<gene>
    <name evidence="3" type="ORF">PCOR1329_LOCUS80559</name>
</gene>
<reference evidence="3" key="1">
    <citation type="submission" date="2023-10" db="EMBL/GenBank/DDBJ databases">
        <authorList>
            <person name="Chen Y."/>
            <person name="Shah S."/>
            <person name="Dougan E. K."/>
            <person name="Thang M."/>
            <person name="Chan C."/>
        </authorList>
    </citation>
    <scope>NUCLEOTIDE SEQUENCE [LARGE SCALE GENOMIC DNA]</scope>
</reference>
<organism evidence="3 4">
    <name type="scientific">Prorocentrum cordatum</name>
    <dbReference type="NCBI Taxonomy" id="2364126"/>
    <lineage>
        <taxon>Eukaryota</taxon>
        <taxon>Sar</taxon>
        <taxon>Alveolata</taxon>
        <taxon>Dinophyceae</taxon>
        <taxon>Prorocentrales</taxon>
        <taxon>Prorocentraceae</taxon>
        <taxon>Prorocentrum</taxon>
    </lineage>
</organism>
<proteinExistence type="predicted"/>
<evidence type="ECO:0000313" key="3">
    <source>
        <dbReference type="EMBL" id="CAK0904598.1"/>
    </source>
</evidence>
<evidence type="ECO:0000313" key="4">
    <source>
        <dbReference type="Proteomes" id="UP001189429"/>
    </source>
</evidence>
<name>A0ABN9XWU0_9DINO</name>
<evidence type="ECO:0000256" key="1">
    <source>
        <dbReference type="SAM" id="MobiDB-lite"/>
    </source>
</evidence>
<sequence>MSVPQTILATRFRLLRFGNILTVVGLGVAGHLQYQIVICVAFFILVDCCVVNWLRASHDSDDITKITRRVCNTCQLACFISQVACMQFYNEVPMVRATFLMTIPSFMAGCSRDAKEAFVVLLASFMLTATVESEPAFLLAEITLSSWMIFGAWKGQKLIEQTQQEATLFFVQCSERMMQQALTVLLDCSVVMEQVAAEPPSGHVALGAPLQEAPSAPEPVAWRVVESNPPADHFFGAPVAGTDLRDMIRSIADHRRFDEALHAAAQIGEHARMVSNVNLRCSTLAGAAASFTQRGPSVGDIPKKETQHRQKLS</sequence>
<dbReference type="EMBL" id="CAUYUJ010021425">
    <property type="protein sequence ID" value="CAK0904598.1"/>
    <property type="molecule type" value="Genomic_DNA"/>
</dbReference>
<keyword evidence="2" id="KW-0472">Membrane</keyword>
<evidence type="ECO:0000256" key="2">
    <source>
        <dbReference type="SAM" id="Phobius"/>
    </source>
</evidence>
<keyword evidence="2" id="KW-0812">Transmembrane</keyword>
<protein>
    <submittedName>
        <fullName evidence="3">Uncharacterized protein</fullName>
    </submittedName>
</protein>
<feature type="compositionally biased region" description="Basic and acidic residues" evidence="1">
    <location>
        <begin position="301"/>
        <end position="313"/>
    </location>
</feature>
<dbReference type="Proteomes" id="UP001189429">
    <property type="component" value="Unassembled WGS sequence"/>
</dbReference>
<feature type="transmembrane region" description="Helical" evidence="2">
    <location>
        <begin position="20"/>
        <end position="46"/>
    </location>
</feature>
<keyword evidence="2" id="KW-1133">Transmembrane helix</keyword>
<comment type="caution">
    <text evidence="3">The sequence shown here is derived from an EMBL/GenBank/DDBJ whole genome shotgun (WGS) entry which is preliminary data.</text>
</comment>